<keyword evidence="3" id="KW-1185">Reference proteome</keyword>
<sequence length="194" mass="21613">MKDDGPIGLMMAPLRYANGPAEEYLPVQPLALRLHYRARELRPRRAQSPVIDVIEASRADDSSISRQPPTAFINGAMDNKETRHEPAWRLEACGNTHRPQSTVDEYIEQQVRQTATSTAFPASRNDKLRVSPRRAEEPPDWAREAAGRAKGEEGRRSEEEAAPNTNGFHLARGRNAAEMLKITAVVHSVLSPDV</sequence>
<feature type="non-terminal residue" evidence="2">
    <location>
        <position position="194"/>
    </location>
</feature>
<evidence type="ECO:0000313" key="3">
    <source>
        <dbReference type="Proteomes" id="UP000266841"/>
    </source>
</evidence>
<reference evidence="2 3" key="1">
    <citation type="journal article" date="2012" name="Genome Biol.">
        <title>Genome and low-iron response of an oceanic diatom adapted to chronic iron limitation.</title>
        <authorList>
            <person name="Lommer M."/>
            <person name="Specht M."/>
            <person name="Roy A.S."/>
            <person name="Kraemer L."/>
            <person name="Andreson R."/>
            <person name="Gutowska M.A."/>
            <person name="Wolf J."/>
            <person name="Bergner S.V."/>
            <person name="Schilhabel M.B."/>
            <person name="Klostermeier U.C."/>
            <person name="Beiko R.G."/>
            <person name="Rosenstiel P."/>
            <person name="Hippler M."/>
            <person name="Laroche J."/>
        </authorList>
    </citation>
    <scope>NUCLEOTIDE SEQUENCE [LARGE SCALE GENOMIC DNA]</scope>
    <source>
        <strain evidence="2 3">CCMP1005</strain>
    </source>
</reference>
<dbReference type="AlphaFoldDB" id="K0QY64"/>
<feature type="compositionally biased region" description="Basic and acidic residues" evidence="1">
    <location>
        <begin position="124"/>
        <end position="159"/>
    </location>
</feature>
<name>K0QY64_THAOC</name>
<evidence type="ECO:0000256" key="1">
    <source>
        <dbReference type="SAM" id="MobiDB-lite"/>
    </source>
</evidence>
<accession>K0QY64</accession>
<gene>
    <name evidence="2" type="ORF">THAOC_37770</name>
</gene>
<protein>
    <submittedName>
        <fullName evidence="2">Uncharacterized protein</fullName>
    </submittedName>
</protein>
<organism evidence="2 3">
    <name type="scientific">Thalassiosira oceanica</name>
    <name type="common">Marine diatom</name>
    <dbReference type="NCBI Taxonomy" id="159749"/>
    <lineage>
        <taxon>Eukaryota</taxon>
        <taxon>Sar</taxon>
        <taxon>Stramenopiles</taxon>
        <taxon>Ochrophyta</taxon>
        <taxon>Bacillariophyta</taxon>
        <taxon>Coscinodiscophyceae</taxon>
        <taxon>Thalassiosirophycidae</taxon>
        <taxon>Thalassiosirales</taxon>
        <taxon>Thalassiosiraceae</taxon>
        <taxon>Thalassiosira</taxon>
    </lineage>
</organism>
<feature type="region of interest" description="Disordered" evidence="1">
    <location>
        <begin position="114"/>
        <end position="169"/>
    </location>
</feature>
<dbReference type="Proteomes" id="UP000266841">
    <property type="component" value="Unassembled WGS sequence"/>
</dbReference>
<proteinExistence type="predicted"/>
<dbReference type="EMBL" id="AGNL01050685">
    <property type="protein sequence ID" value="EJK43753.1"/>
    <property type="molecule type" value="Genomic_DNA"/>
</dbReference>
<evidence type="ECO:0000313" key="2">
    <source>
        <dbReference type="EMBL" id="EJK43753.1"/>
    </source>
</evidence>
<comment type="caution">
    <text evidence="2">The sequence shown here is derived from an EMBL/GenBank/DDBJ whole genome shotgun (WGS) entry which is preliminary data.</text>
</comment>